<organism evidence="2 3">
    <name type="scientific">Ascobolus immersus RN42</name>
    <dbReference type="NCBI Taxonomy" id="1160509"/>
    <lineage>
        <taxon>Eukaryota</taxon>
        <taxon>Fungi</taxon>
        <taxon>Dikarya</taxon>
        <taxon>Ascomycota</taxon>
        <taxon>Pezizomycotina</taxon>
        <taxon>Pezizomycetes</taxon>
        <taxon>Pezizales</taxon>
        <taxon>Ascobolaceae</taxon>
        <taxon>Ascobolus</taxon>
    </lineage>
</organism>
<gene>
    <name evidence="2" type="ORF">BJ508DRAFT_331888</name>
</gene>
<sequence length="526" mass="58253">MPSENETDPPSVLAENTSAHSASSLTHTPASNPPASAPEDSLFASLSSDAFQDSASVTSSTSSASLFAYLNVSEDDPDEIDAFASWQPPSYDSLGPIPSVLDFHQEHGLFATNTLINTSTGVVRRKKVEVELWLKGQGHVSYFPDLQKGASHLLEYAMCVFGSEKVLILVKKKVAPHTSQTSTPLLYCNAILSKFVGRGDMGGWKDSSRFEWVPCTPKVLRDELKKAERGERDCIELASSAKNGKELKVDLFWWFILALMLSRMAQYKYSISDDSMSFDEKTAVNVVETVVPTSVAPLTNLEAFWLENGILNDVPKKKEAPTYTIKVVCFLRPRPALIVASSFTLPIYNRNLKGFTTKEKIKPYDPRDPGLGDGIAWDENNYRCSFWTVQAMKGNPSTTVRARKGTTHRWGVKVENIVGLYRNGVAYSIDQHERIYNMLIDEGYRREGAPVPAGGTTKKAAEFIILFEPPAHFFQKMSYKSNGRVYLSRADCQRLKRDGCIEAPVLIDGIDGGKTVIHTIEGLGKQ</sequence>
<reference evidence="2 3" key="1">
    <citation type="journal article" date="2018" name="Nat. Ecol. Evol.">
        <title>Pezizomycetes genomes reveal the molecular basis of ectomycorrhizal truffle lifestyle.</title>
        <authorList>
            <person name="Murat C."/>
            <person name="Payen T."/>
            <person name="Noel B."/>
            <person name="Kuo A."/>
            <person name="Morin E."/>
            <person name="Chen J."/>
            <person name="Kohler A."/>
            <person name="Krizsan K."/>
            <person name="Balestrini R."/>
            <person name="Da Silva C."/>
            <person name="Montanini B."/>
            <person name="Hainaut M."/>
            <person name="Levati E."/>
            <person name="Barry K.W."/>
            <person name="Belfiori B."/>
            <person name="Cichocki N."/>
            <person name="Clum A."/>
            <person name="Dockter R.B."/>
            <person name="Fauchery L."/>
            <person name="Guy J."/>
            <person name="Iotti M."/>
            <person name="Le Tacon F."/>
            <person name="Lindquist E.A."/>
            <person name="Lipzen A."/>
            <person name="Malagnac F."/>
            <person name="Mello A."/>
            <person name="Molinier V."/>
            <person name="Miyauchi S."/>
            <person name="Poulain J."/>
            <person name="Riccioni C."/>
            <person name="Rubini A."/>
            <person name="Sitrit Y."/>
            <person name="Splivallo R."/>
            <person name="Traeger S."/>
            <person name="Wang M."/>
            <person name="Zifcakova L."/>
            <person name="Wipf D."/>
            <person name="Zambonelli A."/>
            <person name="Paolocci F."/>
            <person name="Nowrousian M."/>
            <person name="Ottonello S."/>
            <person name="Baldrian P."/>
            <person name="Spatafora J.W."/>
            <person name="Henrissat B."/>
            <person name="Nagy L.G."/>
            <person name="Aury J.M."/>
            <person name="Wincker P."/>
            <person name="Grigoriev I.V."/>
            <person name="Bonfante P."/>
            <person name="Martin F.M."/>
        </authorList>
    </citation>
    <scope>NUCLEOTIDE SEQUENCE [LARGE SCALE GENOMIC DNA]</scope>
    <source>
        <strain evidence="2 3">RN42</strain>
    </source>
</reference>
<name>A0A3N4HRR8_ASCIM</name>
<dbReference type="Proteomes" id="UP000275078">
    <property type="component" value="Unassembled WGS sequence"/>
</dbReference>
<proteinExistence type="predicted"/>
<evidence type="ECO:0000313" key="3">
    <source>
        <dbReference type="Proteomes" id="UP000275078"/>
    </source>
</evidence>
<feature type="compositionally biased region" description="Low complexity" evidence="1">
    <location>
        <begin position="17"/>
        <end position="30"/>
    </location>
</feature>
<evidence type="ECO:0000313" key="2">
    <source>
        <dbReference type="EMBL" id="RPA75686.1"/>
    </source>
</evidence>
<accession>A0A3N4HRR8</accession>
<protein>
    <submittedName>
        <fullName evidence="2">Uncharacterized protein</fullName>
    </submittedName>
</protein>
<dbReference type="EMBL" id="ML119759">
    <property type="protein sequence ID" value="RPA75686.1"/>
    <property type="molecule type" value="Genomic_DNA"/>
</dbReference>
<dbReference type="AlphaFoldDB" id="A0A3N4HRR8"/>
<feature type="region of interest" description="Disordered" evidence="1">
    <location>
        <begin position="1"/>
        <end position="41"/>
    </location>
</feature>
<keyword evidence="3" id="KW-1185">Reference proteome</keyword>
<evidence type="ECO:0000256" key="1">
    <source>
        <dbReference type="SAM" id="MobiDB-lite"/>
    </source>
</evidence>